<name>A0ABQ7LTX6_BRACM</name>
<gene>
    <name evidence="2" type="primary">A08g505540.1_BraROA</name>
    <name evidence="2" type="ORF">IGI04_030400</name>
</gene>
<evidence type="ECO:0000313" key="2">
    <source>
        <dbReference type="EMBL" id="KAG5388859.1"/>
    </source>
</evidence>
<feature type="compositionally biased region" description="Polar residues" evidence="1">
    <location>
        <begin position="91"/>
        <end position="108"/>
    </location>
</feature>
<dbReference type="EMBL" id="JADBGQ010000007">
    <property type="protein sequence ID" value="KAG5388859.1"/>
    <property type="molecule type" value="Genomic_DNA"/>
</dbReference>
<comment type="caution">
    <text evidence="2">The sequence shown here is derived from an EMBL/GenBank/DDBJ whole genome shotgun (WGS) entry which is preliminary data.</text>
</comment>
<feature type="region of interest" description="Disordered" evidence="1">
    <location>
        <begin position="55"/>
        <end position="135"/>
    </location>
</feature>
<reference evidence="2 3" key="1">
    <citation type="submission" date="2021-03" db="EMBL/GenBank/DDBJ databases">
        <authorList>
            <person name="King G.J."/>
            <person name="Bancroft I."/>
            <person name="Baten A."/>
            <person name="Bloomfield J."/>
            <person name="Borpatragohain P."/>
            <person name="He Z."/>
            <person name="Irish N."/>
            <person name="Irwin J."/>
            <person name="Liu K."/>
            <person name="Mauleon R.P."/>
            <person name="Moore J."/>
            <person name="Morris R."/>
            <person name="Ostergaard L."/>
            <person name="Wang B."/>
            <person name="Wells R."/>
        </authorList>
    </citation>
    <scope>NUCLEOTIDE SEQUENCE [LARGE SCALE GENOMIC DNA]</scope>
    <source>
        <strain evidence="2">R-o-18</strain>
        <tissue evidence="2">Leaf</tissue>
    </source>
</reference>
<evidence type="ECO:0000313" key="3">
    <source>
        <dbReference type="Proteomes" id="UP000823674"/>
    </source>
</evidence>
<feature type="compositionally biased region" description="Basic and acidic residues" evidence="1">
    <location>
        <begin position="111"/>
        <end position="129"/>
    </location>
</feature>
<protein>
    <submittedName>
        <fullName evidence="2">Uncharacterized protein</fullName>
    </submittedName>
</protein>
<dbReference type="Proteomes" id="UP000823674">
    <property type="component" value="Chromosome A08"/>
</dbReference>
<keyword evidence="3" id="KW-1185">Reference proteome</keyword>
<proteinExistence type="predicted"/>
<organism evidence="2 3">
    <name type="scientific">Brassica rapa subsp. trilocularis</name>
    <dbReference type="NCBI Taxonomy" id="1813537"/>
    <lineage>
        <taxon>Eukaryota</taxon>
        <taxon>Viridiplantae</taxon>
        <taxon>Streptophyta</taxon>
        <taxon>Embryophyta</taxon>
        <taxon>Tracheophyta</taxon>
        <taxon>Spermatophyta</taxon>
        <taxon>Magnoliopsida</taxon>
        <taxon>eudicotyledons</taxon>
        <taxon>Gunneridae</taxon>
        <taxon>Pentapetalae</taxon>
        <taxon>rosids</taxon>
        <taxon>malvids</taxon>
        <taxon>Brassicales</taxon>
        <taxon>Brassicaceae</taxon>
        <taxon>Brassiceae</taxon>
        <taxon>Brassica</taxon>
    </lineage>
</organism>
<evidence type="ECO:0000256" key="1">
    <source>
        <dbReference type="SAM" id="MobiDB-lite"/>
    </source>
</evidence>
<accession>A0ABQ7LTX6</accession>
<sequence>MVFKLGMGTERINNSPQSRPSTFVSILTNTVLSTNEKGIQLRNVELFSETKTKTRKTVKIRKGGSTSNPKRKEKRTEHDIPNLVPNKPKVKSQSEQTACITITVTVQNPGDPDKTPVHRSSKLEVEQRFDLATQT</sequence>